<dbReference type="InterPro" id="IPR005182">
    <property type="entry name" value="YdbS-like_PH"/>
</dbReference>
<feature type="compositionally biased region" description="Low complexity" evidence="1">
    <location>
        <begin position="162"/>
        <end position="192"/>
    </location>
</feature>
<dbReference type="PIRSF" id="PIRSF026631">
    <property type="entry name" value="UCP026631"/>
    <property type="match status" value="1"/>
</dbReference>
<feature type="transmembrane region" description="Helical" evidence="2">
    <location>
        <begin position="48"/>
        <end position="72"/>
    </location>
</feature>
<sequence length="529" mass="55419">MSPALPSGHRRTHPLTPLVTGWRIVVGAVAVLTAQNLAALVGDFTVRRLLIGLGVLAIAVVVGVVISALSWWATSYGVDAEGVVLRSGLLNRTRQFAPRARIESVSLERPLLARLLGLAKVRIEVAGGGDSYLDIAYVRSAEAEDLRRRILEVAAGTAPAAVVGPPADGGPADTTGPAVAATSGTAAVTGPADRPAEEPDLAARAREILHDGVTDGELIAEIPTERLVRSLLRDSSFLLGLAASVIGLGVTIALAIWQEGLSIAILVPLLPAVIAVPRYVFGRIESGWGFVSRVSDSGLRMRRGLANTRADTIAPGRIQRLELRRPLLWRAPRWTAVTVTVAGIDEDEDSGARSVLPVGTPDELASTIGHLAPPLGTDDDLAALEQLLTVPARELPGLRAPHPLQWYDRRTVVTVLLPGAVVRRSGLLARRVQIVPRDRVQEISVGDGPLARRLGTLDLSVAVAGHTVALDALPRADALALHAALALDAATARRYTDRDGWPVPPLAAAAPASRGTSEPAAATGAGEAR</sequence>
<dbReference type="RefSeq" id="WP_343903286.1">
    <property type="nucleotide sequence ID" value="NZ_BAAAIS010000001.1"/>
</dbReference>
<evidence type="ECO:0000313" key="5">
    <source>
        <dbReference type="Proteomes" id="UP001597280"/>
    </source>
</evidence>
<dbReference type="InterPro" id="IPR014529">
    <property type="entry name" value="UCP026631"/>
</dbReference>
<protein>
    <submittedName>
        <fullName evidence="4">PH domain-containing protein</fullName>
    </submittedName>
</protein>
<evidence type="ECO:0000256" key="2">
    <source>
        <dbReference type="SAM" id="Phobius"/>
    </source>
</evidence>
<feature type="transmembrane region" description="Helical" evidence="2">
    <location>
        <begin position="236"/>
        <end position="257"/>
    </location>
</feature>
<accession>A0ABW4PVR5</accession>
<proteinExistence type="predicted"/>
<evidence type="ECO:0000256" key="1">
    <source>
        <dbReference type="SAM" id="MobiDB-lite"/>
    </source>
</evidence>
<dbReference type="Proteomes" id="UP001597280">
    <property type="component" value="Unassembled WGS sequence"/>
</dbReference>
<evidence type="ECO:0000259" key="3">
    <source>
        <dbReference type="Pfam" id="PF03703"/>
    </source>
</evidence>
<keyword evidence="2" id="KW-0472">Membrane</keyword>
<feature type="region of interest" description="Disordered" evidence="1">
    <location>
        <begin position="162"/>
        <end position="196"/>
    </location>
</feature>
<keyword evidence="5" id="KW-1185">Reference proteome</keyword>
<gene>
    <name evidence="4" type="ORF">ACFSDA_00440</name>
</gene>
<organism evidence="4 5">
    <name type="scientific">Brachybacterium rhamnosum</name>
    <dbReference type="NCBI Taxonomy" id="173361"/>
    <lineage>
        <taxon>Bacteria</taxon>
        <taxon>Bacillati</taxon>
        <taxon>Actinomycetota</taxon>
        <taxon>Actinomycetes</taxon>
        <taxon>Micrococcales</taxon>
        <taxon>Dermabacteraceae</taxon>
        <taxon>Brachybacterium</taxon>
    </lineage>
</organism>
<feature type="domain" description="YdbS-like PH" evidence="3">
    <location>
        <begin position="420"/>
        <end position="482"/>
    </location>
</feature>
<keyword evidence="2" id="KW-0812">Transmembrane</keyword>
<evidence type="ECO:0000313" key="4">
    <source>
        <dbReference type="EMBL" id="MFD1833526.1"/>
    </source>
</evidence>
<keyword evidence="2" id="KW-1133">Transmembrane helix</keyword>
<dbReference type="Pfam" id="PF03703">
    <property type="entry name" value="bPH_2"/>
    <property type="match status" value="2"/>
</dbReference>
<feature type="transmembrane region" description="Helical" evidence="2">
    <location>
        <begin position="21"/>
        <end position="42"/>
    </location>
</feature>
<feature type="domain" description="YdbS-like PH" evidence="3">
    <location>
        <begin position="71"/>
        <end position="150"/>
    </location>
</feature>
<comment type="caution">
    <text evidence="4">The sequence shown here is derived from an EMBL/GenBank/DDBJ whole genome shotgun (WGS) entry which is preliminary data.</text>
</comment>
<feature type="region of interest" description="Disordered" evidence="1">
    <location>
        <begin position="505"/>
        <end position="529"/>
    </location>
</feature>
<name>A0ABW4PVR5_9MICO</name>
<dbReference type="PANTHER" id="PTHR34473">
    <property type="entry name" value="UPF0699 TRANSMEMBRANE PROTEIN YDBS"/>
    <property type="match status" value="1"/>
</dbReference>
<dbReference type="EMBL" id="JBHUFL010000001">
    <property type="protein sequence ID" value="MFD1833526.1"/>
    <property type="molecule type" value="Genomic_DNA"/>
</dbReference>
<feature type="transmembrane region" description="Helical" evidence="2">
    <location>
        <begin position="263"/>
        <end position="281"/>
    </location>
</feature>
<dbReference type="PANTHER" id="PTHR34473:SF2">
    <property type="entry name" value="UPF0699 TRANSMEMBRANE PROTEIN YDBT"/>
    <property type="match status" value="1"/>
</dbReference>
<reference evidence="5" key="1">
    <citation type="journal article" date="2019" name="Int. J. Syst. Evol. Microbiol.">
        <title>The Global Catalogue of Microorganisms (GCM) 10K type strain sequencing project: providing services to taxonomists for standard genome sequencing and annotation.</title>
        <authorList>
            <consortium name="The Broad Institute Genomics Platform"/>
            <consortium name="The Broad Institute Genome Sequencing Center for Infectious Disease"/>
            <person name="Wu L."/>
            <person name="Ma J."/>
        </authorList>
    </citation>
    <scope>NUCLEOTIDE SEQUENCE [LARGE SCALE GENOMIC DNA]</scope>
    <source>
        <strain evidence="5">JCM 11650</strain>
    </source>
</reference>